<organism evidence="3 4">
    <name type="scientific">Microbacterium oleivorans</name>
    <dbReference type="NCBI Taxonomy" id="273677"/>
    <lineage>
        <taxon>Bacteria</taxon>
        <taxon>Bacillati</taxon>
        <taxon>Actinomycetota</taxon>
        <taxon>Actinomycetes</taxon>
        <taxon>Micrococcales</taxon>
        <taxon>Microbacteriaceae</taxon>
        <taxon>Microbacterium</taxon>
    </lineage>
</organism>
<gene>
    <name evidence="3" type="ORF">E2R54_10690</name>
</gene>
<proteinExistence type="predicted"/>
<protein>
    <recommendedName>
        <fullName evidence="5">DNA polymerase III subunit gamma/tau</fullName>
    </recommendedName>
</protein>
<feature type="compositionally biased region" description="Acidic residues" evidence="1">
    <location>
        <begin position="1"/>
        <end position="10"/>
    </location>
</feature>
<feature type="transmembrane region" description="Helical" evidence="2">
    <location>
        <begin position="113"/>
        <end position="131"/>
    </location>
</feature>
<evidence type="ECO:0000256" key="1">
    <source>
        <dbReference type="SAM" id="MobiDB-lite"/>
    </source>
</evidence>
<feature type="compositionally biased region" description="Basic and acidic residues" evidence="1">
    <location>
        <begin position="11"/>
        <end position="30"/>
    </location>
</feature>
<dbReference type="Proteomes" id="UP000295633">
    <property type="component" value="Unassembled WGS sequence"/>
</dbReference>
<feature type="transmembrane region" description="Helical" evidence="2">
    <location>
        <begin position="71"/>
        <end position="93"/>
    </location>
</feature>
<keyword evidence="2" id="KW-0812">Transmembrane</keyword>
<evidence type="ECO:0000313" key="4">
    <source>
        <dbReference type="Proteomes" id="UP000295633"/>
    </source>
</evidence>
<comment type="caution">
    <text evidence="3">The sequence shown here is derived from an EMBL/GenBank/DDBJ whole genome shotgun (WGS) entry which is preliminary data.</text>
</comment>
<accession>A0A4R5YJT4</accession>
<dbReference type="AlphaFoldDB" id="A0A4R5YJT4"/>
<dbReference type="RefSeq" id="WP_133399717.1">
    <property type="nucleotide sequence ID" value="NZ_SMZX01000002.1"/>
</dbReference>
<sequence length="160" mass="16836">MASDPRDDEDAFRWEGDDSPTRPPRPERTDAALPSGWQAVGKGSGAADTEPAPADVVATDEAEPPASLGNVALVSLGLLGGIYLLYTVGWILAGSRLSAATSFWLEPASVVPALFVAAAAPALWFGGTFLLTRSAATWIRFAWLVVGVFLLVPWPFVIGL</sequence>
<dbReference type="EMBL" id="SMZX01000002">
    <property type="protein sequence ID" value="TDL43667.1"/>
    <property type="molecule type" value="Genomic_DNA"/>
</dbReference>
<evidence type="ECO:0008006" key="5">
    <source>
        <dbReference type="Google" id="ProtNLM"/>
    </source>
</evidence>
<keyword evidence="2" id="KW-1133">Transmembrane helix</keyword>
<reference evidence="3 4" key="1">
    <citation type="submission" date="2019-03" db="EMBL/GenBank/DDBJ databases">
        <title>Genome Sequencing and Assembly of Various Microbes Isolated from Partially Reclaimed Soil and Acid Mine Drainage (AMD) Site.</title>
        <authorList>
            <person name="Steinbock B."/>
            <person name="Bechtold R."/>
            <person name="Sevigny J.L."/>
            <person name="Thomas D."/>
            <person name="Cuthill L.R."/>
            <person name="Aveiro Johannsen E.J."/>
            <person name="Thomas K."/>
            <person name="Ghosh A."/>
        </authorList>
    </citation>
    <scope>NUCLEOTIDE SEQUENCE [LARGE SCALE GENOMIC DNA]</scope>
    <source>
        <strain evidence="3 4">F-B2</strain>
    </source>
</reference>
<keyword evidence="2" id="KW-0472">Membrane</keyword>
<name>A0A4R5YJT4_9MICO</name>
<feature type="transmembrane region" description="Helical" evidence="2">
    <location>
        <begin position="138"/>
        <end position="158"/>
    </location>
</feature>
<feature type="region of interest" description="Disordered" evidence="1">
    <location>
        <begin position="1"/>
        <end position="54"/>
    </location>
</feature>
<evidence type="ECO:0000256" key="2">
    <source>
        <dbReference type="SAM" id="Phobius"/>
    </source>
</evidence>
<evidence type="ECO:0000313" key="3">
    <source>
        <dbReference type="EMBL" id="TDL43667.1"/>
    </source>
</evidence>